<keyword evidence="4 13" id="KW-0812">Transmembrane</keyword>
<proteinExistence type="inferred from homology"/>
<dbReference type="Proteomes" id="UP001524547">
    <property type="component" value="Unassembled WGS sequence"/>
</dbReference>
<evidence type="ECO:0000313" key="17">
    <source>
        <dbReference type="Proteomes" id="UP001524547"/>
    </source>
</evidence>
<name>A0ABT1VYX7_9PROT</name>
<evidence type="ECO:0000256" key="5">
    <source>
        <dbReference type="ARBA" id="ARBA00022781"/>
    </source>
</evidence>
<dbReference type="CDD" id="cd06503">
    <property type="entry name" value="ATP-synt_Fo_b"/>
    <property type="match status" value="1"/>
</dbReference>
<keyword evidence="7 13" id="KW-0406">Ion transport</keyword>
<dbReference type="PANTHER" id="PTHR33445:SF1">
    <property type="entry name" value="ATP SYNTHASE SUBUNIT B"/>
    <property type="match status" value="1"/>
</dbReference>
<keyword evidence="8 13" id="KW-0472">Membrane</keyword>
<comment type="caution">
    <text evidence="16">The sequence shown here is derived from an EMBL/GenBank/DDBJ whole genome shotgun (WGS) entry which is preliminary data.</text>
</comment>
<keyword evidence="3 13" id="KW-0138">CF(0)</keyword>
<evidence type="ECO:0000256" key="9">
    <source>
        <dbReference type="ARBA" id="ARBA00023310"/>
    </source>
</evidence>
<comment type="function">
    <text evidence="10 13">F(1)F(0) ATP synthase produces ATP from ADP in the presence of a proton or sodium gradient. F-type ATPases consist of two structural domains, F(1) containing the extramembraneous catalytic core and F(0) containing the membrane proton channel, linked together by a central stalk and a peripheral stalk. During catalysis, ATP synthesis in the catalytic domain of F(1) is coupled via a rotary mechanism of the central stalk subunits to proton translocation.</text>
</comment>
<dbReference type="PANTHER" id="PTHR33445">
    <property type="entry name" value="ATP SYNTHASE SUBUNIT B', CHLOROPLASTIC"/>
    <property type="match status" value="1"/>
</dbReference>
<evidence type="ECO:0000256" key="4">
    <source>
        <dbReference type="ARBA" id="ARBA00022692"/>
    </source>
</evidence>
<protein>
    <recommendedName>
        <fullName evidence="13">ATP synthase subunit b</fullName>
    </recommendedName>
    <alternativeName>
        <fullName evidence="13">ATP synthase F(0) sector subunit b</fullName>
    </alternativeName>
    <alternativeName>
        <fullName evidence="13">ATPase subunit I</fullName>
    </alternativeName>
    <alternativeName>
        <fullName evidence="13">F-type ATPase subunit b</fullName>
        <shortName evidence="13">F-ATPase subunit b</shortName>
    </alternativeName>
</protein>
<reference evidence="16 17" key="1">
    <citation type="submission" date="2022-06" db="EMBL/GenBank/DDBJ databases">
        <title>Rhizosaccharibacter gen. nov. sp. nov. KSS12, endophytic bacteria isolated from sugarcane.</title>
        <authorList>
            <person name="Pitiwittayakul N."/>
        </authorList>
    </citation>
    <scope>NUCLEOTIDE SEQUENCE [LARGE SCALE GENOMIC DNA]</scope>
    <source>
        <strain evidence="16 17">KSS12</strain>
    </source>
</reference>
<evidence type="ECO:0000256" key="10">
    <source>
        <dbReference type="ARBA" id="ARBA00025198"/>
    </source>
</evidence>
<keyword evidence="2 13" id="KW-0813">Transport</keyword>
<dbReference type="InterPro" id="IPR002146">
    <property type="entry name" value="ATP_synth_b/b'su_bac/chlpt"/>
</dbReference>
<evidence type="ECO:0000256" key="2">
    <source>
        <dbReference type="ARBA" id="ARBA00022448"/>
    </source>
</evidence>
<keyword evidence="6 13" id="KW-1133">Transmembrane helix</keyword>
<dbReference type="Pfam" id="PF00430">
    <property type="entry name" value="ATP-synt_B"/>
    <property type="match status" value="1"/>
</dbReference>
<accession>A0ABT1VYX7</accession>
<dbReference type="InterPro" id="IPR050059">
    <property type="entry name" value="ATP_synthase_B_chain"/>
</dbReference>
<evidence type="ECO:0000256" key="13">
    <source>
        <dbReference type="HAMAP-Rule" id="MF_01398"/>
    </source>
</evidence>
<dbReference type="HAMAP" id="MF_01398">
    <property type="entry name" value="ATP_synth_b_bprime"/>
    <property type="match status" value="1"/>
</dbReference>
<gene>
    <name evidence="13" type="primary">atpF</name>
    <name evidence="16" type="ORF">NFI88_11900</name>
</gene>
<comment type="similarity">
    <text evidence="1 13 14">Belongs to the ATPase B chain family.</text>
</comment>
<comment type="function">
    <text evidence="11">Component of the F(0) channel, it forms part of the peripheral stalk, linking F(1) to F(0). The b'-subunit is a diverged and duplicated form of b found in plants and photosynthetic bacteria.</text>
</comment>
<keyword evidence="9 13" id="KW-0066">ATP synthesis</keyword>
<evidence type="ECO:0000256" key="12">
    <source>
        <dbReference type="ARBA" id="ARBA00037847"/>
    </source>
</evidence>
<keyword evidence="15" id="KW-0175">Coiled coil</keyword>
<evidence type="ECO:0000256" key="6">
    <source>
        <dbReference type="ARBA" id="ARBA00022989"/>
    </source>
</evidence>
<evidence type="ECO:0000256" key="1">
    <source>
        <dbReference type="ARBA" id="ARBA00005513"/>
    </source>
</evidence>
<keyword evidence="17" id="KW-1185">Reference proteome</keyword>
<evidence type="ECO:0000256" key="7">
    <source>
        <dbReference type="ARBA" id="ARBA00023065"/>
    </source>
</evidence>
<feature type="coiled-coil region" evidence="15">
    <location>
        <begin position="36"/>
        <end position="88"/>
    </location>
</feature>
<evidence type="ECO:0000256" key="11">
    <source>
        <dbReference type="ARBA" id="ARBA00025614"/>
    </source>
</evidence>
<dbReference type="EMBL" id="JAMZEJ010000007">
    <property type="protein sequence ID" value="MCQ8241539.1"/>
    <property type="molecule type" value="Genomic_DNA"/>
</dbReference>
<evidence type="ECO:0000256" key="3">
    <source>
        <dbReference type="ARBA" id="ARBA00022547"/>
    </source>
</evidence>
<evidence type="ECO:0000256" key="15">
    <source>
        <dbReference type="SAM" id="Coils"/>
    </source>
</evidence>
<evidence type="ECO:0000256" key="8">
    <source>
        <dbReference type="ARBA" id="ARBA00023136"/>
    </source>
</evidence>
<sequence>MLHEPLFWYTVAFVLFFVLVGRRIWRPLAAMLDARAAAVRLELDEAARLKREAEAMLAEAQRERDAAMADSERMVANARAEAARIAEAAAREADANAARRERMAQDRIGAAQRAAVTEVRDTAATVATEVARRIVTEALDADADAVLVDRAIARLPAVLTRGAA</sequence>
<comment type="subunit">
    <text evidence="13">F-type ATPases have 2 components, F(1) - the catalytic core - and F(0) - the membrane proton channel. F(1) has five subunits: alpha(3), beta(3), gamma(1), delta(1), epsilon(1). F(0) has three main subunits: a(1), b(2) and c(10-14). The alpha and beta chains form an alternating ring which encloses part of the gamma chain. F(1) is attached to F(0) by a central stalk formed by the gamma and epsilon chains, while a peripheral stalk is formed by the delta and b chains.</text>
</comment>
<keyword evidence="13" id="KW-1003">Cell membrane</keyword>
<evidence type="ECO:0000256" key="14">
    <source>
        <dbReference type="RuleBase" id="RU003848"/>
    </source>
</evidence>
<comment type="subcellular location">
    <subcellularLocation>
        <location evidence="13">Cell membrane</location>
        <topology evidence="13">Single-pass membrane protein</topology>
    </subcellularLocation>
    <subcellularLocation>
        <location evidence="12">Endomembrane system</location>
        <topology evidence="12">Single-pass membrane protein</topology>
    </subcellularLocation>
</comment>
<keyword evidence="5 13" id="KW-0375">Hydrogen ion transport</keyword>
<feature type="transmembrane region" description="Helical" evidence="13">
    <location>
        <begin position="6"/>
        <end position="25"/>
    </location>
</feature>
<dbReference type="RefSeq" id="WP_422920505.1">
    <property type="nucleotide sequence ID" value="NZ_JAMZEJ010000007.1"/>
</dbReference>
<evidence type="ECO:0000313" key="16">
    <source>
        <dbReference type="EMBL" id="MCQ8241539.1"/>
    </source>
</evidence>
<organism evidence="16 17">
    <name type="scientific">Rhizosaccharibacter radicis</name>
    <dbReference type="NCBI Taxonomy" id="2782605"/>
    <lineage>
        <taxon>Bacteria</taxon>
        <taxon>Pseudomonadati</taxon>
        <taxon>Pseudomonadota</taxon>
        <taxon>Alphaproteobacteria</taxon>
        <taxon>Acetobacterales</taxon>
        <taxon>Acetobacteraceae</taxon>
        <taxon>Rhizosaccharibacter</taxon>
    </lineage>
</organism>